<name>A0ABR2I1N8_9PEZI</name>
<keyword evidence="1" id="KW-0503">Monooxygenase</keyword>
<dbReference type="GO" id="GO:0004497">
    <property type="term" value="F:monooxygenase activity"/>
    <property type="evidence" value="ECO:0007669"/>
    <property type="project" value="UniProtKB-KW"/>
</dbReference>
<dbReference type="InterPro" id="IPR001128">
    <property type="entry name" value="Cyt_P450"/>
</dbReference>
<dbReference type="SUPFAM" id="SSF48264">
    <property type="entry name" value="Cytochrome P450"/>
    <property type="match status" value="1"/>
</dbReference>
<reference evidence="1 2" key="1">
    <citation type="journal article" date="2024" name="IMA Fungus">
        <title>Apiospora arundinis, a panoply of carbohydrate-active enzymes and secondary metabolites.</title>
        <authorList>
            <person name="Sorensen T."/>
            <person name="Petersen C."/>
            <person name="Muurmann A.T."/>
            <person name="Christiansen J.V."/>
            <person name="Brundto M.L."/>
            <person name="Overgaard C.K."/>
            <person name="Boysen A.T."/>
            <person name="Wollenberg R.D."/>
            <person name="Larsen T.O."/>
            <person name="Sorensen J.L."/>
            <person name="Nielsen K.L."/>
            <person name="Sondergaard T.E."/>
        </authorList>
    </citation>
    <scope>NUCLEOTIDE SEQUENCE [LARGE SCALE GENOMIC DNA]</scope>
    <source>
        <strain evidence="1 2">AAU 773</strain>
    </source>
</reference>
<evidence type="ECO:0000313" key="1">
    <source>
        <dbReference type="EMBL" id="KAK8855932.1"/>
    </source>
</evidence>
<dbReference type="Pfam" id="PF00067">
    <property type="entry name" value="p450"/>
    <property type="match status" value="1"/>
</dbReference>
<dbReference type="Proteomes" id="UP001390339">
    <property type="component" value="Unassembled WGS sequence"/>
</dbReference>
<comment type="caution">
    <text evidence="1">The sequence shown here is derived from an EMBL/GenBank/DDBJ whole genome shotgun (WGS) entry which is preliminary data.</text>
</comment>
<sequence length="73" mass="8469">MNRVHELGFSNGRYQCMGKFIATMEISKVIFELMRNFDWSLARPDQPWTEGSYGGLLAHKDMWVLASEREEVG</sequence>
<proteinExistence type="predicted"/>
<organism evidence="1 2">
    <name type="scientific">Apiospora arundinis</name>
    <dbReference type="NCBI Taxonomy" id="335852"/>
    <lineage>
        <taxon>Eukaryota</taxon>
        <taxon>Fungi</taxon>
        <taxon>Dikarya</taxon>
        <taxon>Ascomycota</taxon>
        <taxon>Pezizomycotina</taxon>
        <taxon>Sordariomycetes</taxon>
        <taxon>Xylariomycetidae</taxon>
        <taxon>Amphisphaeriales</taxon>
        <taxon>Apiosporaceae</taxon>
        <taxon>Apiospora</taxon>
    </lineage>
</organism>
<gene>
    <name evidence="1" type="ORF">PGQ11_011844</name>
</gene>
<keyword evidence="2" id="KW-1185">Reference proteome</keyword>
<accession>A0ABR2I1N8</accession>
<dbReference type="Gene3D" id="1.10.630.10">
    <property type="entry name" value="Cytochrome P450"/>
    <property type="match status" value="1"/>
</dbReference>
<evidence type="ECO:0000313" key="2">
    <source>
        <dbReference type="Proteomes" id="UP001390339"/>
    </source>
</evidence>
<protein>
    <submittedName>
        <fullName evidence="1">Cytochrome P450 monooxygenase lolP1</fullName>
    </submittedName>
</protein>
<dbReference type="EMBL" id="JAPCWZ010000007">
    <property type="protein sequence ID" value="KAK8855932.1"/>
    <property type="molecule type" value="Genomic_DNA"/>
</dbReference>
<keyword evidence="1" id="KW-0560">Oxidoreductase</keyword>
<dbReference type="InterPro" id="IPR036396">
    <property type="entry name" value="Cyt_P450_sf"/>
</dbReference>